<reference evidence="2 3" key="1">
    <citation type="submission" date="2019-09" db="EMBL/GenBank/DDBJ databases">
        <authorList>
            <person name="Ou C."/>
        </authorList>
    </citation>
    <scope>NUCLEOTIDE SEQUENCE [LARGE SCALE GENOMIC DNA]</scope>
    <source>
        <strain evidence="2">S2</strain>
        <tissue evidence="2">Leaf</tissue>
    </source>
</reference>
<dbReference type="Proteomes" id="UP000327157">
    <property type="component" value="Chromosome 10"/>
</dbReference>
<evidence type="ECO:0000256" key="1">
    <source>
        <dbReference type="SAM" id="MobiDB-lite"/>
    </source>
</evidence>
<organism evidence="2 3">
    <name type="scientific">Pyrus ussuriensis x Pyrus communis</name>
    <dbReference type="NCBI Taxonomy" id="2448454"/>
    <lineage>
        <taxon>Eukaryota</taxon>
        <taxon>Viridiplantae</taxon>
        <taxon>Streptophyta</taxon>
        <taxon>Embryophyta</taxon>
        <taxon>Tracheophyta</taxon>
        <taxon>Spermatophyta</taxon>
        <taxon>Magnoliopsida</taxon>
        <taxon>eudicotyledons</taxon>
        <taxon>Gunneridae</taxon>
        <taxon>Pentapetalae</taxon>
        <taxon>rosids</taxon>
        <taxon>fabids</taxon>
        <taxon>Rosales</taxon>
        <taxon>Rosaceae</taxon>
        <taxon>Amygdaloideae</taxon>
        <taxon>Maleae</taxon>
        <taxon>Pyrus</taxon>
    </lineage>
</organism>
<comment type="caution">
    <text evidence="2">The sequence shown here is derived from an EMBL/GenBank/DDBJ whole genome shotgun (WGS) entry which is preliminary data.</text>
</comment>
<reference evidence="2 3" key="3">
    <citation type="submission" date="2019-11" db="EMBL/GenBank/DDBJ databases">
        <title>A de novo genome assembly of a pear dwarfing rootstock.</title>
        <authorList>
            <person name="Wang F."/>
            <person name="Wang J."/>
            <person name="Li S."/>
            <person name="Zhang Y."/>
            <person name="Fang M."/>
            <person name="Ma L."/>
            <person name="Zhao Y."/>
            <person name="Jiang S."/>
        </authorList>
    </citation>
    <scope>NUCLEOTIDE SEQUENCE [LARGE SCALE GENOMIC DNA]</scope>
    <source>
        <strain evidence="2">S2</strain>
        <tissue evidence="2">Leaf</tissue>
    </source>
</reference>
<gene>
    <name evidence="2" type="ORF">D8674_003878</name>
</gene>
<feature type="compositionally biased region" description="Polar residues" evidence="1">
    <location>
        <begin position="7"/>
        <end position="16"/>
    </location>
</feature>
<reference evidence="3" key="2">
    <citation type="submission" date="2019-10" db="EMBL/GenBank/DDBJ databases">
        <title>A de novo genome assembly of a pear dwarfing rootstock.</title>
        <authorList>
            <person name="Wang F."/>
            <person name="Wang J."/>
            <person name="Li S."/>
            <person name="Zhang Y."/>
            <person name="Fang M."/>
            <person name="Ma L."/>
            <person name="Zhao Y."/>
            <person name="Jiang S."/>
        </authorList>
    </citation>
    <scope>NUCLEOTIDE SEQUENCE [LARGE SCALE GENOMIC DNA]</scope>
</reference>
<dbReference type="AlphaFoldDB" id="A0A5N5FIY4"/>
<protein>
    <submittedName>
        <fullName evidence="2">Uncharacterized protein</fullName>
    </submittedName>
</protein>
<accession>A0A5N5FIY4</accession>
<feature type="region of interest" description="Disordered" evidence="1">
    <location>
        <begin position="1"/>
        <end position="71"/>
    </location>
</feature>
<dbReference type="EMBL" id="SMOL01000695">
    <property type="protein sequence ID" value="KAB2602873.1"/>
    <property type="molecule type" value="Genomic_DNA"/>
</dbReference>
<sequence length="71" mass="7516">MYAEEISVNSNVNPTGKYNMPLDVSVIPKMGNPPPQVTANPRASNSLQRATGTPGDGEDLGNRPPPSINQI</sequence>
<evidence type="ECO:0000313" key="3">
    <source>
        <dbReference type="Proteomes" id="UP000327157"/>
    </source>
</evidence>
<feature type="compositionally biased region" description="Polar residues" evidence="1">
    <location>
        <begin position="37"/>
        <end position="51"/>
    </location>
</feature>
<name>A0A5N5FIY4_9ROSA</name>
<keyword evidence="3" id="KW-1185">Reference proteome</keyword>
<evidence type="ECO:0000313" key="2">
    <source>
        <dbReference type="EMBL" id="KAB2602873.1"/>
    </source>
</evidence>
<proteinExistence type="predicted"/>